<evidence type="ECO:0000256" key="1">
    <source>
        <dbReference type="SAM" id="MobiDB-lite"/>
    </source>
</evidence>
<sequence length="189" mass="21577">MGDDDWRSWKNGKNDNRYKGVKRHSGQSGTKRIIIIFSAIICVLIGGYFVLQTYGTPQNIQNEANKVINNTGSTIQRISLQGQQSISNLQNSVTSTNEDNRVPIAVYDHCRSFIRTDLKTIDTSCNDLYYHYYKQFKFNVPDVLENAFPGQAFSDLNSTIYQYGTNDFKIGLHDQVGEKNYTVSLWQLP</sequence>
<dbReference type="EMBL" id="LN890280">
    <property type="protein sequence ID" value="CUR51016.1"/>
    <property type="molecule type" value="Genomic_DNA"/>
</dbReference>
<keyword evidence="2" id="KW-0812">Transmembrane</keyword>
<feature type="transmembrane region" description="Helical" evidence="2">
    <location>
        <begin position="33"/>
        <end position="51"/>
    </location>
</feature>
<evidence type="ECO:0000313" key="3">
    <source>
        <dbReference type="EMBL" id="CUR51016.1"/>
    </source>
</evidence>
<dbReference type="Proteomes" id="UP000196239">
    <property type="component" value="Chromosome 1"/>
</dbReference>
<dbReference type="AlphaFoldDB" id="A0A128A0Y7"/>
<gene>
    <name evidence="3" type="ORF">NDEV_0251</name>
</gene>
<proteinExistence type="predicted"/>
<keyword evidence="2" id="KW-1133">Transmembrane helix</keyword>
<feature type="region of interest" description="Disordered" evidence="1">
    <location>
        <begin position="1"/>
        <end position="24"/>
    </location>
</feature>
<feature type="compositionally biased region" description="Basic and acidic residues" evidence="1">
    <location>
        <begin position="1"/>
        <end position="18"/>
    </location>
</feature>
<reference evidence="4" key="1">
    <citation type="submission" date="2015-10" db="EMBL/GenBank/DDBJ databases">
        <authorList>
            <person name="Lehtovirta-Morley L.E."/>
            <person name="Vieille C."/>
        </authorList>
    </citation>
    <scope>NUCLEOTIDE SEQUENCE [LARGE SCALE GENOMIC DNA]</scope>
</reference>
<organism evidence="3 4">
    <name type="scientific">Nitrosotalea devaniterrae</name>
    <dbReference type="NCBI Taxonomy" id="1078905"/>
    <lineage>
        <taxon>Archaea</taxon>
        <taxon>Nitrososphaerota</taxon>
        <taxon>Nitrososphaeria</taxon>
        <taxon>Nitrosotaleales</taxon>
        <taxon>Nitrosotaleaceae</taxon>
        <taxon>Nitrosotalea</taxon>
    </lineage>
</organism>
<evidence type="ECO:0000256" key="2">
    <source>
        <dbReference type="SAM" id="Phobius"/>
    </source>
</evidence>
<name>A0A128A0Y7_9ARCH</name>
<dbReference type="KEGG" id="ndv:NDEV_0251"/>
<keyword evidence="2" id="KW-0472">Membrane</keyword>
<evidence type="ECO:0000313" key="4">
    <source>
        <dbReference type="Proteomes" id="UP000196239"/>
    </source>
</evidence>
<accession>A0A128A0Y7</accession>
<keyword evidence="4" id="KW-1185">Reference proteome</keyword>
<protein>
    <submittedName>
        <fullName evidence="3">Uncharacterized protein</fullName>
    </submittedName>
</protein>